<comment type="caution">
    <text evidence="5">The sequence shown here is derived from an EMBL/GenBank/DDBJ whole genome shotgun (WGS) entry which is preliminary data.</text>
</comment>
<feature type="domain" description="Response regulatory" evidence="3">
    <location>
        <begin position="17"/>
        <end position="132"/>
    </location>
</feature>
<dbReference type="InterPro" id="IPR011006">
    <property type="entry name" value="CheY-like_superfamily"/>
</dbReference>
<protein>
    <submittedName>
        <fullName evidence="5">Response regulator</fullName>
    </submittedName>
</protein>
<evidence type="ECO:0000256" key="2">
    <source>
        <dbReference type="SAM" id="Coils"/>
    </source>
</evidence>
<dbReference type="SUPFAM" id="SSF109604">
    <property type="entry name" value="HD-domain/PDEase-like"/>
    <property type="match status" value="1"/>
</dbReference>
<dbReference type="Gene3D" id="3.40.50.2300">
    <property type="match status" value="1"/>
</dbReference>
<dbReference type="CDD" id="cd17569">
    <property type="entry name" value="REC_HupR-like"/>
    <property type="match status" value="1"/>
</dbReference>
<dbReference type="EMBL" id="JACVEW010000002">
    <property type="protein sequence ID" value="MBP0047408.1"/>
    <property type="molecule type" value="Genomic_DNA"/>
</dbReference>
<keyword evidence="6" id="KW-1185">Reference proteome</keyword>
<feature type="coiled-coil region" evidence="2">
    <location>
        <begin position="127"/>
        <end position="204"/>
    </location>
</feature>
<dbReference type="RefSeq" id="WP_209286025.1">
    <property type="nucleotide sequence ID" value="NZ_JACVEW010000002.1"/>
</dbReference>
<feature type="domain" description="HD-GYP" evidence="4">
    <location>
        <begin position="194"/>
        <end position="390"/>
    </location>
</feature>
<dbReference type="PANTHER" id="PTHR45228:SF8">
    <property type="entry name" value="TWO-COMPONENT RESPONSE REGULATOR-RELATED"/>
    <property type="match status" value="1"/>
</dbReference>
<keyword evidence="1" id="KW-0597">Phosphoprotein</keyword>
<evidence type="ECO:0000259" key="3">
    <source>
        <dbReference type="PROSITE" id="PS50110"/>
    </source>
</evidence>
<keyword evidence="2" id="KW-0175">Coiled coil</keyword>
<dbReference type="PROSITE" id="PS50110">
    <property type="entry name" value="RESPONSE_REGULATORY"/>
    <property type="match status" value="1"/>
</dbReference>
<dbReference type="PROSITE" id="PS51832">
    <property type="entry name" value="HD_GYP"/>
    <property type="match status" value="1"/>
</dbReference>
<dbReference type="Pfam" id="PF00072">
    <property type="entry name" value="Response_reg"/>
    <property type="match status" value="1"/>
</dbReference>
<evidence type="ECO:0000259" key="4">
    <source>
        <dbReference type="PROSITE" id="PS51832"/>
    </source>
</evidence>
<accession>A0ABS3Z6T4</accession>
<evidence type="ECO:0000313" key="5">
    <source>
        <dbReference type="EMBL" id="MBP0047408.1"/>
    </source>
</evidence>
<name>A0ABS3Z6T4_9GAMM</name>
<sequence length="450" mass="50780">MDKELTETPHAPPPAWKVLCVDDENSILRALKRLLTQHQYEVVTTDNGEDGLALLRQDNYDLIISDMRMPGMNGAEFLAQAATHHPESIRLLLTGYADMESTIAAVNEGRIHRYIQKPWDSAKLLAILDEELEIKRLRTENQALLDIVQQQNEQLQDSNAKLQSLNNQLEDKVRLRTEQIRKAMKNLETRNRQIQEQVRATVRVFYNLLALSGLDSSSHANEISLLCQLIAQALELNENETRQIKLTGLLAEVGVLCLPSELAGTPRFEMTEEQKNEFLSHPQLAFQAMSPVAHLSSIAHAIKHQFERFDGKGSPEGLAGEKVPLGSRVLALSRDYIFLIRGISHRTRYSSKSALDILRKRSGHIYDPNLVEVLPGIIPKLEADLLNRDEKVVSTAHLKPGMQLTRDVMGFSGLLLLSEGHRLTEETIERLKSYEENKTEPLEVFVLSGK</sequence>
<dbReference type="Pfam" id="PF13487">
    <property type="entry name" value="HD_5"/>
    <property type="match status" value="1"/>
</dbReference>
<dbReference type="InterPro" id="IPR001789">
    <property type="entry name" value="Sig_transdc_resp-reg_receiver"/>
</dbReference>
<dbReference type="InterPro" id="IPR037522">
    <property type="entry name" value="HD_GYP_dom"/>
</dbReference>
<dbReference type="PANTHER" id="PTHR45228">
    <property type="entry name" value="CYCLIC DI-GMP PHOSPHODIESTERASE TM_0186-RELATED"/>
    <property type="match status" value="1"/>
</dbReference>
<gene>
    <name evidence="5" type="ORF">H9C73_01565</name>
</gene>
<dbReference type="InterPro" id="IPR052020">
    <property type="entry name" value="Cyclic_di-GMP/3'3'-cGAMP_PDE"/>
</dbReference>
<organism evidence="5 6">
    <name type="scientific">Marinobacterium alkalitolerans</name>
    <dbReference type="NCBI Taxonomy" id="1542925"/>
    <lineage>
        <taxon>Bacteria</taxon>
        <taxon>Pseudomonadati</taxon>
        <taxon>Pseudomonadota</taxon>
        <taxon>Gammaproteobacteria</taxon>
        <taxon>Oceanospirillales</taxon>
        <taxon>Oceanospirillaceae</taxon>
        <taxon>Marinobacterium</taxon>
    </lineage>
</organism>
<dbReference type="SUPFAM" id="SSF52172">
    <property type="entry name" value="CheY-like"/>
    <property type="match status" value="1"/>
</dbReference>
<proteinExistence type="predicted"/>
<dbReference type="SMART" id="SM00448">
    <property type="entry name" value="REC"/>
    <property type="match status" value="1"/>
</dbReference>
<reference evidence="5 6" key="1">
    <citation type="submission" date="2020-09" db="EMBL/GenBank/DDBJ databases">
        <authorList>
            <person name="Tanuku N.R.S."/>
        </authorList>
    </citation>
    <scope>NUCLEOTIDE SEQUENCE [LARGE SCALE GENOMIC DNA]</scope>
    <source>
        <strain evidence="5 6">AK62</strain>
    </source>
</reference>
<evidence type="ECO:0000313" key="6">
    <source>
        <dbReference type="Proteomes" id="UP000810171"/>
    </source>
</evidence>
<dbReference type="Proteomes" id="UP000810171">
    <property type="component" value="Unassembled WGS sequence"/>
</dbReference>
<evidence type="ECO:0000256" key="1">
    <source>
        <dbReference type="PROSITE-ProRule" id="PRU00169"/>
    </source>
</evidence>
<dbReference type="Gene3D" id="1.10.3210.10">
    <property type="entry name" value="Hypothetical protein af1432"/>
    <property type="match status" value="1"/>
</dbReference>
<feature type="modified residue" description="4-aspartylphosphate" evidence="1">
    <location>
        <position position="66"/>
    </location>
</feature>